<organism evidence="1 2">
    <name type="scientific">Sinorhizobium meliloti CCNWSX0020</name>
    <dbReference type="NCBI Taxonomy" id="1107881"/>
    <lineage>
        <taxon>Bacteria</taxon>
        <taxon>Pseudomonadati</taxon>
        <taxon>Pseudomonadota</taxon>
        <taxon>Alphaproteobacteria</taxon>
        <taxon>Hyphomicrobiales</taxon>
        <taxon>Rhizobiaceae</taxon>
        <taxon>Sinorhizobium/Ensifer group</taxon>
        <taxon>Sinorhizobium</taxon>
    </lineage>
</organism>
<dbReference type="AlphaFoldDB" id="H0FVW4"/>
<accession>H0FVW4</accession>
<name>H0FVW4_RHIML</name>
<protein>
    <submittedName>
        <fullName evidence="1">Uncharacterized protein</fullName>
    </submittedName>
</protein>
<dbReference type="Proteomes" id="UP000004038">
    <property type="component" value="Unassembled WGS sequence"/>
</dbReference>
<sequence>MITVFGSISMDLAAIASKMPRPGETAAGCSPPHRPAAMAPIRHWRLVAPARACAWRGQLAMTPSVPTLWPC</sequence>
<proteinExistence type="predicted"/>
<evidence type="ECO:0000313" key="1">
    <source>
        <dbReference type="EMBL" id="EHK78826.1"/>
    </source>
</evidence>
<evidence type="ECO:0000313" key="2">
    <source>
        <dbReference type="Proteomes" id="UP000004038"/>
    </source>
</evidence>
<dbReference type="EMBL" id="AGVV01000008">
    <property type="protein sequence ID" value="EHK78826.1"/>
    <property type="molecule type" value="Genomic_DNA"/>
</dbReference>
<reference evidence="1 2" key="1">
    <citation type="journal article" date="2012" name="J. Bacteriol.">
        <title>Draft Genome Sequence of Sinorhizobium meliloti CCNWSX0020, a Nitrogen-Fixing Symbiont with Copper Tolerance Capability Isolated from Lead-Zinc Mine Tailings.</title>
        <authorList>
            <person name="Li Z."/>
            <person name="Ma Z."/>
            <person name="Hao X."/>
            <person name="Wei G."/>
        </authorList>
    </citation>
    <scope>NUCLEOTIDE SEQUENCE [LARGE SCALE GENOMIC DNA]</scope>
    <source>
        <strain evidence="1 2">CCNWSX0020</strain>
    </source>
</reference>
<gene>
    <name evidence="1" type="ORF">SM0020_06622</name>
</gene>